<evidence type="ECO:0000256" key="1">
    <source>
        <dbReference type="PROSITE-ProRule" id="PRU00339"/>
    </source>
</evidence>
<dbReference type="Pfam" id="PF13424">
    <property type="entry name" value="TPR_12"/>
    <property type="match status" value="1"/>
</dbReference>
<feature type="transmembrane region" description="Helical" evidence="2">
    <location>
        <begin position="142"/>
        <end position="169"/>
    </location>
</feature>
<evidence type="ECO:0000313" key="4">
    <source>
        <dbReference type="Proteomes" id="UP001576776"/>
    </source>
</evidence>
<dbReference type="Proteomes" id="UP001576776">
    <property type="component" value="Unassembled WGS sequence"/>
</dbReference>
<dbReference type="PANTHER" id="PTHR12558">
    <property type="entry name" value="CELL DIVISION CYCLE 16,23,27"/>
    <property type="match status" value="1"/>
</dbReference>
<keyword evidence="4" id="KW-1185">Reference proteome</keyword>
<protein>
    <submittedName>
        <fullName evidence="3">Tetratricopeptide repeat protein</fullName>
    </submittedName>
</protein>
<dbReference type="InterPro" id="IPR019734">
    <property type="entry name" value="TPR_rpt"/>
</dbReference>
<feature type="repeat" description="TPR" evidence="1">
    <location>
        <begin position="218"/>
        <end position="251"/>
    </location>
</feature>
<keyword evidence="1" id="KW-0802">TPR repeat</keyword>
<dbReference type="PROSITE" id="PS50293">
    <property type="entry name" value="TPR_REGION"/>
    <property type="match status" value="1"/>
</dbReference>
<name>A0ABV4YJ41_9CYAN</name>
<dbReference type="PROSITE" id="PS50005">
    <property type="entry name" value="TPR"/>
    <property type="match status" value="3"/>
</dbReference>
<reference evidence="3 4" key="1">
    <citation type="submission" date="2024-09" db="EMBL/GenBank/DDBJ databases">
        <title>Floridaenema gen nov. (Aerosakkonemataceae, Aerosakkonematales ord. nov., Cyanobacteria) from benthic tropical and subtropical fresh waters, with the description of four new species.</title>
        <authorList>
            <person name="Moretto J.A."/>
            <person name="Berthold D.E."/>
            <person name="Lefler F.W."/>
            <person name="Huang I.-S."/>
            <person name="Laughinghouse H. IV."/>
        </authorList>
    </citation>
    <scope>NUCLEOTIDE SEQUENCE [LARGE SCALE GENOMIC DNA]</scope>
    <source>
        <strain evidence="3 4">BLCC-F154</strain>
    </source>
</reference>
<feature type="repeat" description="TPR" evidence="1">
    <location>
        <begin position="322"/>
        <end position="355"/>
    </location>
</feature>
<keyword evidence="2" id="KW-1133">Transmembrane helix</keyword>
<dbReference type="SMART" id="SM00028">
    <property type="entry name" value="TPR"/>
    <property type="match status" value="4"/>
</dbReference>
<feature type="repeat" description="TPR" evidence="1">
    <location>
        <begin position="284"/>
        <end position="317"/>
    </location>
</feature>
<dbReference type="InterPro" id="IPR011990">
    <property type="entry name" value="TPR-like_helical_dom_sf"/>
</dbReference>
<dbReference type="Gene3D" id="1.25.40.10">
    <property type="entry name" value="Tetratricopeptide repeat domain"/>
    <property type="match status" value="1"/>
</dbReference>
<dbReference type="PANTHER" id="PTHR12558:SF13">
    <property type="entry name" value="CELL DIVISION CYCLE PROTEIN 27 HOMOLOG"/>
    <property type="match status" value="1"/>
</dbReference>
<dbReference type="RefSeq" id="WP_413260326.1">
    <property type="nucleotide sequence ID" value="NZ_JBHFNS010000092.1"/>
</dbReference>
<organism evidence="3 4">
    <name type="scientific">Floridaenema fluviatile BLCC-F154</name>
    <dbReference type="NCBI Taxonomy" id="3153640"/>
    <lineage>
        <taxon>Bacteria</taxon>
        <taxon>Bacillati</taxon>
        <taxon>Cyanobacteriota</taxon>
        <taxon>Cyanophyceae</taxon>
        <taxon>Oscillatoriophycideae</taxon>
        <taxon>Aerosakkonematales</taxon>
        <taxon>Aerosakkonemataceae</taxon>
        <taxon>Floridanema</taxon>
        <taxon>Floridanema fluviatile</taxon>
    </lineage>
</organism>
<sequence length="431" mass="48771">MTSLDKSIFSESERAIEHYEITLDEFEKATPEASASQALKVLLARDAVATTIEKKNQLFGSSLEKVLELDERLKKLGEAIASVGKLEEWRTSFNPAEIAWWWFFQPPKKVDRWDRYDGIFNGFSIVFLTAFVAYMTSIIPRFAVGGFTVLESFGIIGPSGLMAIALSSLQGGVGQEFIRNNLKKLKIPENLYSEVTFGLSGLLLITAILIQMNLPKIADRYYQQGNNYYKRGLLRKAEDSYKQALNLDPDNQNINIGLGEVYESLGEFKEAEKHYREAFESGIVKAFNNLGRVYRQNGDPTKAESLFRMGIQRVKNDDRVRSQLHRNLGWALFDQKQYDTAIPVLNKAIELEQKIGSTDVGSGMAYCILAETLEFKNEKEKAAQHWNNCRQKARPETIKEYQWLLDPGNRNVAPFVDTTSVVGEDDEASGQ</sequence>
<proteinExistence type="predicted"/>
<evidence type="ECO:0000313" key="3">
    <source>
        <dbReference type="EMBL" id="MFB2938854.1"/>
    </source>
</evidence>
<keyword evidence="2" id="KW-0812">Transmembrane</keyword>
<feature type="transmembrane region" description="Helical" evidence="2">
    <location>
        <begin position="190"/>
        <end position="210"/>
    </location>
</feature>
<dbReference type="SUPFAM" id="SSF48452">
    <property type="entry name" value="TPR-like"/>
    <property type="match status" value="1"/>
</dbReference>
<dbReference type="EMBL" id="JBHFNS010000092">
    <property type="protein sequence ID" value="MFB2938854.1"/>
    <property type="molecule type" value="Genomic_DNA"/>
</dbReference>
<keyword evidence="2" id="KW-0472">Membrane</keyword>
<dbReference type="Pfam" id="PF13414">
    <property type="entry name" value="TPR_11"/>
    <property type="match status" value="1"/>
</dbReference>
<comment type="caution">
    <text evidence="3">The sequence shown here is derived from an EMBL/GenBank/DDBJ whole genome shotgun (WGS) entry which is preliminary data.</text>
</comment>
<feature type="transmembrane region" description="Helical" evidence="2">
    <location>
        <begin position="118"/>
        <end position="136"/>
    </location>
</feature>
<evidence type="ECO:0000256" key="2">
    <source>
        <dbReference type="SAM" id="Phobius"/>
    </source>
</evidence>
<accession>A0ABV4YJ41</accession>
<gene>
    <name evidence="3" type="ORF">ACE1B6_26680</name>
</gene>